<accession>A0A418Q6H0</accession>
<dbReference type="Proteomes" id="UP000285278">
    <property type="component" value="Unassembled WGS sequence"/>
</dbReference>
<dbReference type="STRING" id="1451189.CFAL_07505"/>
<reference evidence="2 3" key="1">
    <citation type="submission" date="2018-09" db="EMBL/GenBank/DDBJ databases">
        <title>Optimization and identification of Corynebacterium falsenii FN1-14 from fish paste.</title>
        <authorList>
            <person name="Daroonpunt R."/>
            <person name="Tanasupawat S."/>
        </authorList>
    </citation>
    <scope>NUCLEOTIDE SEQUENCE [LARGE SCALE GENOMIC DNA]</scope>
    <source>
        <strain evidence="2 3">FN1-14</strain>
    </source>
</reference>
<evidence type="ECO:0008006" key="4">
    <source>
        <dbReference type="Google" id="ProtNLM"/>
    </source>
</evidence>
<gene>
    <name evidence="2" type="ORF">D3M95_07535</name>
</gene>
<feature type="transmembrane region" description="Helical" evidence="1">
    <location>
        <begin position="6"/>
        <end position="30"/>
    </location>
</feature>
<sequence>MAHFIVALHVIAAILLIGPVAIATSLYAPLFRKAQSGDASQLGALQLATRLTRTYGFISLLVPVLGLIAMFTVDGAAKEGQFHAALVLSIVAWGLLVALVIPRQRVGLVALNAVPNGDAPASAKEVDKAKGSDVSKIPGQAAMFGGIFNLLWLITAILMFF</sequence>
<dbReference type="EMBL" id="QXJK01000007">
    <property type="protein sequence ID" value="RIX34403.1"/>
    <property type="molecule type" value="Genomic_DNA"/>
</dbReference>
<keyword evidence="3" id="KW-1185">Reference proteome</keyword>
<comment type="caution">
    <text evidence="2">The sequence shown here is derived from an EMBL/GenBank/DDBJ whole genome shotgun (WGS) entry which is preliminary data.</text>
</comment>
<protein>
    <recommendedName>
        <fullName evidence="4">DUF2269 domain-containing protein</fullName>
    </recommendedName>
</protein>
<keyword evidence="1" id="KW-0472">Membrane</keyword>
<dbReference type="AlphaFoldDB" id="A0A418Q6H0"/>
<feature type="transmembrane region" description="Helical" evidence="1">
    <location>
        <begin position="141"/>
        <end position="160"/>
    </location>
</feature>
<evidence type="ECO:0000313" key="2">
    <source>
        <dbReference type="EMBL" id="RIX34403.1"/>
    </source>
</evidence>
<name>A0A418Q6H0_9CORY</name>
<feature type="transmembrane region" description="Helical" evidence="1">
    <location>
        <begin position="51"/>
        <end position="70"/>
    </location>
</feature>
<organism evidence="2 3">
    <name type="scientific">Corynebacterium falsenii</name>
    <dbReference type="NCBI Taxonomy" id="108486"/>
    <lineage>
        <taxon>Bacteria</taxon>
        <taxon>Bacillati</taxon>
        <taxon>Actinomycetota</taxon>
        <taxon>Actinomycetes</taxon>
        <taxon>Mycobacteriales</taxon>
        <taxon>Corynebacteriaceae</taxon>
        <taxon>Corynebacterium</taxon>
    </lineage>
</organism>
<keyword evidence="1" id="KW-1133">Transmembrane helix</keyword>
<proteinExistence type="predicted"/>
<dbReference type="RefSeq" id="WP_025403076.1">
    <property type="nucleotide sequence ID" value="NZ_CBCRUA010000009.1"/>
</dbReference>
<keyword evidence="1" id="KW-0812">Transmembrane</keyword>
<evidence type="ECO:0000256" key="1">
    <source>
        <dbReference type="SAM" id="Phobius"/>
    </source>
</evidence>
<feature type="transmembrane region" description="Helical" evidence="1">
    <location>
        <begin position="82"/>
        <end position="101"/>
    </location>
</feature>
<dbReference type="OrthoDB" id="3429068at2"/>
<evidence type="ECO:0000313" key="3">
    <source>
        <dbReference type="Proteomes" id="UP000285278"/>
    </source>
</evidence>